<dbReference type="PRINTS" id="PR00035">
    <property type="entry name" value="HTHGNTR"/>
</dbReference>
<dbReference type="RefSeq" id="WP_256310683.1">
    <property type="nucleotide sequence ID" value="NZ_JANGAC010000003.1"/>
</dbReference>
<accession>A0ABT1S7I6</accession>
<reference evidence="5 6" key="1">
    <citation type="submission" date="2022-06" db="EMBL/GenBank/DDBJ databases">
        <title>Isolation of gut microbiota from human fecal samples.</title>
        <authorList>
            <person name="Pamer E.G."/>
            <person name="Barat B."/>
            <person name="Waligurski E."/>
            <person name="Medina S."/>
            <person name="Paddock L."/>
            <person name="Mostad J."/>
        </authorList>
    </citation>
    <scope>NUCLEOTIDE SEQUENCE [LARGE SCALE GENOMIC DNA]</scope>
    <source>
        <strain evidence="5 6">DFI.7.95</strain>
    </source>
</reference>
<dbReference type="PROSITE" id="PS50949">
    <property type="entry name" value="HTH_GNTR"/>
    <property type="match status" value="1"/>
</dbReference>
<dbReference type="Gene3D" id="1.10.10.10">
    <property type="entry name" value="Winged helix-like DNA-binding domain superfamily/Winged helix DNA-binding domain"/>
    <property type="match status" value="1"/>
</dbReference>
<dbReference type="CDD" id="cd07377">
    <property type="entry name" value="WHTH_GntR"/>
    <property type="match status" value="1"/>
</dbReference>
<dbReference type="PANTHER" id="PTHR44846">
    <property type="entry name" value="MANNOSYL-D-GLYCERATE TRANSPORT/METABOLISM SYSTEM REPRESSOR MNGR-RELATED"/>
    <property type="match status" value="1"/>
</dbReference>
<sequence length="241" mass="27685">MKLTNKSLYSQARDAILNIIDNSTEFMAKLPSEQELSERLGVSRNTIREALKSLENEGFIAPRHGVGTFIIRDSKNIKSNIAVLDSFTKIITNHGYTPGTKSLYHDRRTVPEDLTSKLNINEDSDVLYIDRIRTADGKPVIYVEDYITYIDGMMERFNSIKTESIFEFLKSYDIKISFSSCNIYAVISNEKLQKKLSLKEPKALLHLEQVHYSTKGIPIMYSDSYFLSNKFDFNLVRKVID</sequence>
<keyword evidence="3" id="KW-0804">Transcription</keyword>
<feature type="domain" description="HTH gntR-type" evidence="4">
    <location>
        <begin position="6"/>
        <end position="73"/>
    </location>
</feature>
<dbReference type="SUPFAM" id="SSF46785">
    <property type="entry name" value="Winged helix' DNA-binding domain"/>
    <property type="match status" value="1"/>
</dbReference>
<dbReference type="InterPro" id="IPR036390">
    <property type="entry name" value="WH_DNA-bd_sf"/>
</dbReference>
<dbReference type="InterPro" id="IPR028978">
    <property type="entry name" value="Chorismate_lyase_/UTRA_dom_sf"/>
</dbReference>
<evidence type="ECO:0000256" key="1">
    <source>
        <dbReference type="ARBA" id="ARBA00023015"/>
    </source>
</evidence>
<dbReference type="Gene3D" id="3.40.1410.10">
    <property type="entry name" value="Chorismate lyase-like"/>
    <property type="match status" value="1"/>
</dbReference>
<dbReference type="PANTHER" id="PTHR44846:SF17">
    <property type="entry name" value="GNTR-FAMILY TRANSCRIPTIONAL REGULATOR"/>
    <property type="match status" value="1"/>
</dbReference>
<keyword evidence="6" id="KW-1185">Reference proteome</keyword>
<name>A0ABT1S7I6_9FIRM</name>
<evidence type="ECO:0000259" key="4">
    <source>
        <dbReference type="PROSITE" id="PS50949"/>
    </source>
</evidence>
<gene>
    <name evidence="5" type="ORF">NE686_05000</name>
</gene>
<organism evidence="5 6">
    <name type="scientific">Tissierella carlieri</name>
    <dbReference type="NCBI Taxonomy" id="689904"/>
    <lineage>
        <taxon>Bacteria</taxon>
        <taxon>Bacillati</taxon>
        <taxon>Bacillota</taxon>
        <taxon>Tissierellia</taxon>
        <taxon>Tissierellales</taxon>
        <taxon>Tissierellaceae</taxon>
        <taxon>Tissierella</taxon>
    </lineage>
</organism>
<evidence type="ECO:0000256" key="2">
    <source>
        <dbReference type="ARBA" id="ARBA00023125"/>
    </source>
</evidence>
<dbReference type="SMART" id="SM00866">
    <property type="entry name" value="UTRA"/>
    <property type="match status" value="1"/>
</dbReference>
<dbReference type="Proteomes" id="UP001524478">
    <property type="component" value="Unassembled WGS sequence"/>
</dbReference>
<keyword evidence="1" id="KW-0805">Transcription regulation</keyword>
<dbReference type="EMBL" id="JANGAC010000003">
    <property type="protein sequence ID" value="MCQ4922433.1"/>
    <property type="molecule type" value="Genomic_DNA"/>
</dbReference>
<proteinExistence type="predicted"/>
<comment type="caution">
    <text evidence="5">The sequence shown here is derived from an EMBL/GenBank/DDBJ whole genome shotgun (WGS) entry which is preliminary data.</text>
</comment>
<evidence type="ECO:0000256" key="3">
    <source>
        <dbReference type="ARBA" id="ARBA00023163"/>
    </source>
</evidence>
<dbReference type="InterPro" id="IPR050679">
    <property type="entry name" value="Bact_HTH_transcr_reg"/>
</dbReference>
<evidence type="ECO:0000313" key="6">
    <source>
        <dbReference type="Proteomes" id="UP001524478"/>
    </source>
</evidence>
<keyword evidence="2" id="KW-0238">DNA-binding</keyword>
<dbReference type="Pfam" id="PF00392">
    <property type="entry name" value="GntR"/>
    <property type="match status" value="1"/>
</dbReference>
<dbReference type="Pfam" id="PF07702">
    <property type="entry name" value="UTRA"/>
    <property type="match status" value="1"/>
</dbReference>
<protein>
    <submittedName>
        <fullName evidence="5">GntR family transcriptional regulator</fullName>
    </submittedName>
</protein>
<dbReference type="InterPro" id="IPR036388">
    <property type="entry name" value="WH-like_DNA-bd_sf"/>
</dbReference>
<dbReference type="SUPFAM" id="SSF64288">
    <property type="entry name" value="Chorismate lyase-like"/>
    <property type="match status" value="1"/>
</dbReference>
<dbReference type="InterPro" id="IPR011663">
    <property type="entry name" value="UTRA"/>
</dbReference>
<dbReference type="InterPro" id="IPR000524">
    <property type="entry name" value="Tscrpt_reg_HTH_GntR"/>
</dbReference>
<dbReference type="SMART" id="SM00345">
    <property type="entry name" value="HTH_GNTR"/>
    <property type="match status" value="1"/>
</dbReference>
<evidence type="ECO:0000313" key="5">
    <source>
        <dbReference type="EMBL" id="MCQ4922433.1"/>
    </source>
</evidence>